<evidence type="ECO:0000256" key="1">
    <source>
        <dbReference type="ARBA" id="ARBA00023017"/>
    </source>
</evidence>
<proteinExistence type="evidence at transcript level"/>
<evidence type="ECO:0000256" key="4">
    <source>
        <dbReference type="ARBA" id="ARBA00038114"/>
    </source>
</evidence>
<feature type="coiled-coil region" evidence="5">
    <location>
        <begin position="171"/>
        <end position="202"/>
    </location>
</feature>
<dbReference type="GO" id="GO:0005930">
    <property type="term" value="C:axoneme"/>
    <property type="evidence" value="ECO:0007669"/>
    <property type="project" value="TreeGrafter"/>
</dbReference>
<keyword evidence="3" id="KW-0505">Motor protein</keyword>
<comment type="similarity">
    <text evidence="4">Belongs to the inner dynein arm light chain family.</text>
</comment>
<keyword evidence="1" id="KW-0243">Dynein</keyword>
<dbReference type="PANTHER" id="PTHR13183">
    <property type="entry name" value="AXONEMAL INNER ARM DYNEIN LIGHT CHAIN 28"/>
    <property type="match status" value="1"/>
</dbReference>
<evidence type="ECO:0000256" key="5">
    <source>
        <dbReference type="SAM" id="Coils"/>
    </source>
</evidence>
<dbReference type="GO" id="GO:0030286">
    <property type="term" value="C:dynein complex"/>
    <property type="evidence" value="ECO:0007669"/>
    <property type="project" value="UniProtKB-KW"/>
</dbReference>
<dbReference type="EMBL" id="IACT01008785">
    <property type="protein sequence ID" value="LAC27897.1"/>
    <property type="molecule type" value="mRNA"/>
</dbReference>
<organism evidence="7">
    <name type="scientific">Hirondellea gigas</name>
    <dbReference type="NCBI Taxonomy" id="1518452"/>
    <lineage>
        <taxon>Eukaryota</taxon>
        <taxon>Metazoa</taxon>
        <taxon>Ecdysozoa</taxon>
        <taxon>Arthropoda</taxon>
        <taxon>Crustacea</taxon>
        <taxon>Multicrustacea</taxon>
        <taxon>Malacostraca</taxon>
        <taxon>Eumalacostraca</taxon>
        <taxon>Peracarida</taxon>
        <taxon>Amphipoda</taxon>
        <taxon>Amphilochidea</taxon>
        <taxon>Lysianassida</taxon>
        <taxon>Lysianassidira</taxon>
        <taxon>Lysianassoidea</taxon>
        <taxon>Lysianassidae</taxon>
        <taxon>Hirondellea</taxon>
    </lineage>
</organism>
<evidence type="ECO:0000256" key="6">
    <source>
        <dbReference type="SAM" id="MobiDB-lite"/>
    </source>
</evidence>
<feature type="region of interest" description="Disordered" evidence="6">
    <location>
        <begin position="1"/>
        <end position="21"/>
    </location>
</feature>
<reference evidence="7" key="1">
    <citation type="submission" date="2017-11" db="EMBL/GenBank/DDBJ databases">
        <title>The sensing device of the deep-sea amphipod.</title>
        <authorList>
            <person name="Kobayashi H."/>
            <person name="Nagahama T."/>
            <person name="Arai W."/>
            <person name="Sasagawa Y."/>
            <person name="Umeda M."/>
            <person name="Hayashi T."/>
            <person name="Nikaido I."/>
            <person name="Watanabe H."/>
            <person name="Oguri K."/>
            <person name="Kitazato H."/>
            <person name="Fujioka K."/>
            <person name="Kido Y."/>
            <person name="Takami H."/>
        </authorList>
    </citation>
    <scope>NUCLEOTIDE SEQUENCE</scope>
    <source>
        <tissue evidence="7">Whole body</tissue>
    </source>
</reference>
<dbReference type="GO" id="GO:0045504">
    <property type="term" value="F:dynein heavy chain binding"/>
    <property type="evidence" value="ECO:0007669"/>
    <property type="project" value="TreeGrafter"/>
</dbReference>
<name>A0A6A7G9G3_9CRUS</name>
<dbReference type="Pfam" id="PF10211">
    <property type="entry name" value="Ax_dynein_light"/>
    <property type="match status" value="1"/>
</dbReference>
<evidence type="ECO:0000256" key="2">
    <source>
        <dbReference type="ARBA" id="ARBA00023054"/>
    </source>
</evidence>
<protein>
    <submittedName>
        <fullName evidence="7">28 kDa inner dynein arm light chain, axonemal</fullName>
    </submittedName>
</protein>
<dbReference type="AlphaFoldDB" id="A0A6A7G9G3"/>
<evidence type="ECO:0000313" key="7">
    <source>
        <dbReference type="EMBL" id="LAC27897.1"/>
    </source>
</evidence>
<evidence type="ECO:0000256" key="3">
    <source>
        <dbReference type="ARBA" id="ARBA00023175"/>
    </source>
</evidence>
<keyword evidence="2 5" id="KW-0175">Coiled coil</keyword>
<sequence>MEIQTVREQGENDPTGSPESLLRFDETTLCDSAGQAVSKGQSDSKSTVRDILDAFLPPVPIEDGDGRFLRVSDEPATREDVVALQLLLDERLQIRQARETGICPVREELYSQTFDELIREIAIESPERGLMILRLRDEARMTIAAYQTLYNTSMGFGMRKAIQAERGLVEFQRAQSEKEVMKKRLQAEVEDLQNQCQETEKQYCEKRILLNKKRQDEKEFLKHQHAHLSQYLKQNSQQQEK</sequence>
<dbReference type="InterPro" id="IPR019347">
    <property type="entry name" value="Axonemal_dynein_light_chain"/>
</dbReference>
<accession>A0A6A7G9G3</accession>
<dbReference type="PANTHER" id="PTHR13183:SF0">
    <property type="entry name" value="AXONEMAL DYNEIN LIGHT INTERMEDIATE POLYPEPTIDE 1"/>
    <property type="match status" value="1"/>
</dbReference>